<protein>
    <submittedName>
        <fullName evidence="1">Uncharacterized protein</fullName>
    </submittedName>
</protein>
<dbReference type="Proteomes" id="UP000050424">
    <property type="component" value="Unassembled WGS sequence"/>
</dbReference>
<name>A0A0N8H7Y3_9HYPO</name>
<dbReference type="EMBL" id="LKCW01000039">
    <property type="protein sequence ID" value="KPM43052.1"/>
    <property type="molecule type" value="Genomic_DNA"/>
</dbReference>
<sequence>MHENEVAYTILQNLPVNTPFEAANNLINGTVKTVQLQICEDDTAIVELYLSRWPFDELVTRAIMLTLHNLVSILDDPESHDLFVRNCIMAQLSTRTMRLAGYMFQAAQALAWAMKKPIPMAARPYLQGWKKETVEKNLPLEFVLPHQEETRSFWLLMLRPVRQELRASSAFYSKDGLCRSYGRY</sequence>
<dbReference type="OrthoDB" id="2943660at2759"/>
<organism evidence="1 2">
    <name type="scientific">Neonectria ditissima</name>
    <dbReference type="NCBI Taxonomy" id="78410"/>
    <lineage>
        <taxon>Eukaryota</taxon>
        <taxon>Fungi</taxon>
        <taxon>Dikarya</taxon>
        <taxon>Ascomycota</taxon>
        <taxon>Pezizomycotina</taxon>
        <taxon>Sordariomycetes</taxon>
        <taxon>Hypocreomycetidae</taxon>
        <taxon>Hypocreales</taxon>
        <taxon>Nectriaceae</taxon>
        <taxon>Neonectria</taxon>
    </lineage>
</organism>
<evidence type="ECO:0000313" key="1">
    <source>
        <dbReference type="EMBL" id="KPM43052.1"/>
    </source>
</evidence>
<dbReference type="STRING" id="78410.A0A0N8H7Y3"/>
<evidence type="ECO:0000313" key="2">
    <source>
        <dbReference type="Proteomes" id="UP000050424"/>
    </source>
</evidence>
<reference evidence="1 2" key="1">
    <citation type="submission" date="2015-09" db="EMBL/GenBank/DDBJ databases">
        <title>Draft genome of a European isolate of the apple canker pathogen Neonectria ditissima.</title>
        <authorList>
            <person name="Gomez-Cortecero A."/>
            <person name="Harrison R.J."/>
            <person name="Armitage A.D."/>
        </authorList>
    </citation>
    <scope>NUCLEOTIDE SEQUENCE [LARGE SCALE GENOMIC DNA]</scope>
    <source>
        <strain evidence="1 2">R09/05</strain>
    </source>
</reference>
<keyword evidence="2" id="KW-1185">Reference proteome</keyword>
<accession>A0A0N8H7Y3</accession>
<gene>
    <name evidence="1" type="ORF">AK830_g3526</name>
</gene>
<dbReference type="AlphaFoldDB" id="A0A0N8H7Y3"/>
<proteinExistence type="predicted"/>
<comment type="caution">
    <text evidence="1">The sequence shown here is derived from an EMBL/GenBank/DDBJ whole genome shotgun (WGS) entry which is preliminary data.</text>
</comment>